<reference evidence="2" key="1">
    <citation type="submission" date="2018-06" db="EMBL/GenBank/DDBJ databases">
        <authorList>
            <person name="Zhirakovskaya E."/>
        </authorList>
    </citation>
    <scope>NUCLEOTIDE SEQUENCE</scope>
</reference>
<name>A0A3B0ZMU2_9ZZZZ</name>
<evidence type="ECO:0000259" key="1">
    <source>
        <dbReference type="PROSITE" id="PS51782"/>
    </source>
</evidence>
<accession>A0A3B0ZMU2</accession>
<dbReference type="EMBL" id="UOFO01000149">
    <property type="protein sequence ID" value="VAW88657.1"/>
    <property type="molecule type" value="Genomic_DNA"/>
</dbReference>
<dbReference type="InterPro" id="IPR018392">
    <property type="entry name" value="LysM"/>
</dbReference>
<dbReference type="PANTHER" id="PTHR34700:SF4">
    <property type="entry name" value="PHAGE-LIKE ELEMENT PBSX PROTEIN XKDP"/>
    <property type="match status" value="1"/>
</dbReference>
<dbReference type="InterPro" id="IPR036779">
    <property type="entry name" value="LysM_dom_sf"/>
</dbReference>
<dbReference type="SUPFAM" id="SSF54106">
    <property type="entry name" value="LysM domain"/>
    <property type="match status" value="1"/>
</dbReference>
<gene>
    <name evidence="2" type="ORF">MNBD_GAMMA16-1183</name>
</gene>
<protein>
    <submittedName>
        <fullName evidence="2">Uncharacterized protein with LysM domain, COG1652</fullName>
    </submittedName>
</protein>
<dbReference type="Pfam" id="PF01476">
    <property type="entry name" value="LysM"/>
    <property type="match status" value="1"/>
</dbReference>
<evidence type="ECO:0000313" key="2">
    <source>
        <dbReference type="EMBL" id="VAW88657.1"/>
    </source>
</evidence>
<feature type="domain" description="LysM" evidence="1">
    <location>
        <begin position="33"/>
        <end position="81"/>
    </location>
</feature>
<dbReference type="InterPro" id="IPR052196">
    <property type="entry name" value="Bact_Kbp"/>
</dbReference>
<dbReference type="AlphaFoldDB" id="A0A3B0ZMU2"/>
<dbReference type="CDD" id="cd00118">
    <property type="entry name" value="LysM"/>
    <property type="match status" value="1"/>
</dbReference>
<proteinExistence type="predicted"/>
<dbReference type="SMART" id="SM00257">
    <property type="entry name" value="LysM"/>
    <property type="match status" value="1"/>
</dbReference>
<organism evidence="2">
    <name type="scientific">hydrothermal vent metagenome</name>
    <dbReference type="NCBI Taxonomy" id="652676"/>
    <lineage>
        <taxon>unclassified sequences</taxon>
        <taxon>metagenomes</taxon>
        <taxon>ecological metagenomes</taxon>
    </lineage>
</organism>
<dbReference type="Gene3D" id="3.10.350.10">
    <property type="entry name" value="LysM domain"/>
    <property type="match status" value="1"/>
</dbReference>
<dbReference type="PROSITE" id="PS51782">
    <property type="entry name" value="LYSM"/>
    <property type="match status" value="1"/>
</dbReference>
<sequence>MAISKYFATLLIILFLSLGAHAETITIKPDAPDRYVVQKGDTLWHISARFLNTPWLWPKIWQVNPAIGNPHLIYPGDIIFLTYDADGRPILTLHRGRPTVKLSPEARPSRIDEAISVIPLDAIQQFLTNSRVVSKEEYDKAPYIVAFQNDRVIASTTDKAYIRGVPEDIKQSKFSIIRLGEAFRDPSRNNEILGYETIEVAGVTLDKLGDPASFIISGVERETLAGDRLFSILNDAFSKSYSPHAPKQETDGQIIAVLDGVSRIGQFHVVVLNLGEEDGMELGHVLGIFQSGREVKDKFSEKFGGETVTLPDEKAGLVLVFRVFEKVSYALVMRAERDIRVYDRAANPE</sequence>
<dbReference type="PANTHER" id="PTHR34700">
    <property type="entry name" value="POTASSIUM BINDING PROTEIN KBP"/>
    <property type="match status" value="1"/>
</dbReference>